<dbReference type="Pfam" id="PF00005">
    <property type="entry name" value="ABC_tran"/>
    <property type="match status" value="1"/>
</dbReference>
<evidence type="ECO:0000256" key="4">
    <source>
        <dbReference type="ARBA" id="ARBA00022475"/>
    </source>
</evidence>
<sequence>MKEKDWAVEAEQVSYTYEGNDKKALDSVSLKIDRGRKIAFMGGNGSGKSTLFLCMNGILKPQKGRMLIGGKPVEYTRRGLLDVRRKVGIVFQEPDNQLFSASVYQEISFGIMNLGVEEEQVRREVEQVISEMGITPFRDQPAHALSGGQKKLVAVADILVMHPEVLVLDEPAAALDPKHRKLVRSIVERLSEKEGLTILMATHDVDYAYAWADEIVLMHEGKVLMRGTPDEVCGDEDAMEQANLELPAVMRLYRRLLKAGILSAKGDSPRTLEDLERRISE</sequence>
<dbReference type="PROSITE" id="PS50893">
    <property type="entry name" value="ABC_TRANSPORTER_2"/>
    <property type="match status" value="1"/>
</dbReference>
<keyword evidence="4 10" id="KW-1003">Cell membrane</keyword>
<dbReference type="SUPFAM" id="SSF52540">
    <property type="entry name" value="P-loop containing nucleoside triphosphate hydrolases"/>
    <property type="match status" value="1"/>
</dbReference>
<dbReference type="EMBL" id="JAJEQX010000013">
    <property type="protein sequence ID" value="MCC2254469.1"/>
    <property type="molecule type" value="Genomic_DNA"/>
</dbReference>
<evidence type="ECO:0000313" key="12">
    <source>
        <dbReference type="EMBL" id="MCC2254469.1"/>
    </source>
</evidence>
<evidence type="ECO:0000256" key="3">
    <source>
        <dbReference type="ARBA" id="ARBA00022448"/>
    </source>
</evidence>
<dbReference type="Gene3D" id="3.40.50.300">
    <property type="entry name" value="P-loop containing nucleotide triphosphate hydrolases"/>
    <property type="match status" value="1"/>
</dbReference>
<evidence type="ECO:0000256" key="5">
    <source>
        <dbReference type="ARBA" id="ARBA00022741"/>
    </source>
</evidence>
<comment type="function">
    <text evidence="9">Probably part of an ABC transporter complex. Responsible for energy coupling to the transport system.</text>
</comment>
<evidence type="ECO:0000256" key="6">
    <source>
        <dbReference type="ARBA" id="ARBA00022840"/>
    </source>
</evidence>
<evidence type="ECO:0000256" key="1">
    <source>
        <dbReference type="ARBA" id="ARBA00004202"/>
    </source>
</evidence>
<dbReference type="InterPro" id="IPR003439">
    <property type="entry name" value="ABC_transporter-like_ATP-bd"/>
</dbReference>
<dbReference type="RefSeq" id="WP_227707610.1">
    <property type="nucleotide sequence ID" value="NZ_JAJEQX010000013.1"/>
</dbReference>
<evidence type="ECO:0000256" key="7">
    <source>
        <dbReference type="ARBA" id="ARBA00022967"/>
    </source>
</evidence>
<dbReference type="InterPro" id="IPR005876">
    <property type="entry name" value="Co_trans_ATP-bd"/>
</dbReference>
<keyword evidence="8 10" id="KW-0472">Membrane</keyword>
<organism evidence="12 13">
    <name type="scientific">Ruminococcus turbiniformis</name>
    <dbReference type="NCBI Taxonomy" id="2881258"/>
    <lineage>
        <taxon>Bacteria</taxon>
        <taxon>Bacillati</taxon>
        <taxon>Bacillota</taxon>
        <taxon>Clostridia</taxon>
        <taxon>Eubacteriales</taxon>
        <taxon>Oscillospiraceae</taxon>
        <taxon>Ruminococcus</taxon>
    </lineage>
</organism>
<dbReference type="InterPro" id="IPR017871">
    <property type="entry name" value="ABC_transporter-like_CS"/>
</dbReference>
<evidence type="ECO:0000313" key="13">
    <source>
        <dbReference type="Proteomes" id="UP001198151"/>
    </source>
</evidence>
<comment type="similarity">
    <text evidence="2 10">Belongs to the ABC transporter superfamily.</text>
</comment>
<dbReference type="GO" id="GO:0005524">
    <property type="term" value="F:ATP binding"/>
    <property type="evidence" value="ECO:0007669"/>
    <property type="project" value="UniProtKB-KW"/>
</dbReference>
<evidence type="ECO:0000256" key="2">
    <source>
        <dbReference type="ARBA" id="ARBA00005417"/>
    </source>
</evidence>
<comment type="caution">
    <text evidence="12">The sequence shown here is derived from an EMBL/GenBank/DDBJ whole genome shotgun (WGS) entry which is preliminary data.</text>
</comment>
<evidence type="ECO:0000256" key="9">
    <source>
        <dbReference type="ARBA" id="ARBA00025157"/>
    </source>
</evidence>
<evidence type="ECO:0000256" key="8">
    <source>
        <dbReference type="ARBA" id="ARBA00023136"/>
    </source>
</evidence>
<dbReference type="PANTHER" id="PTHR43553:SF24">
    <property type="entry name" value="ENERGY-COUPLING FACTOR TRANSPORTER ATP-BINDING PROTEIN ECFA1"/>
    <property type="match status" value="1"/>
</dbReference>
<dbReference type="InterPro" id="IPR015856">
    <property type="entry name" value="ABC_transpr_CbiO/EcfA_su"/>
</dbReference>
<comment type="function">
    <text evidence="10">Part of an ABC transporter complex. Responsible for energy coupling to the transport system.</text>
</comment>
<evidence type="ECO:0000259" key="11">
    <source>
        <dbReference type="PROSITE" id="PS50893"/>
    </source>
</evidence>
<dbReference type="NCBIfam" id="TIGR01166">
    <property type="entry name" value="cbiO"/>
    <property type="match status" value="1"/>
</dbReference>
<dbReference type="InterPro" id="IPR003593">
    <property type="entry name" value="AAA+_ATPase"/>
</dbReference>
<gene>
    <name evidence="12" type="ORF">LKD70_08570</name>
</gene>
<reference evidence="12 13" key="1">
    <citation type="submission" date="2021-10" db="EMBL/GenBank/DDBJ databases">
        <title>Anaerobic single-cell dispensing facilitates the cultivation of human gut bacteria.</title>
        <authorList>
            <person name="Afrizal A."/>
        </authorList>
    </citation>
    <scope>NUCLEOTIDE SEQUENCE [LARGE SCALE GENOMIC DNA]</scope>
    <source>
        <strain evidence="12 13">CLA-AA-H200</strain>
    </source>
</reference>
<keyword evidence="6 10" id="KW-0067">ATP-binding</keyword>
<dbReference type="Proteomes" id="UP001198151">
    <property type="component" value="Unassembled WGS sequence"/>
</dbReference>
<dbReference type="InterPro" id="IPR050095">
    <property type="entry name" value="ECF_ABC_transporter_ATP-bd"/>
</dbReference>
<keyword evidence="5 10" id="KW-0547">Nucleotide-binding</keyword>
<accession>A0ABS8FY09</accession>
<evidence type="ECO:0000256" key="10">
    <source>
        <dbReference type="RuleBase" id="RU364103"/>
    </source>
</evidence>
<dbReference type="PROSITE" id="PS00211">
    <property type="entry name" value="ABC_TRANSPORTER_1"/>
    <property type="match status" value="1"/>
</dbReference>
<dbReference type="PANTHER" id="PTHR43553">
    <property type="entry name" value="HEAVY METAL TRANSPORTER"/>
    <property type="match status" value="1"/>
</dbReference>
<dbReference type="CDD" id="cd03225">
    <property type="entry name" value="ABC_cobalt_CbiO_domain1"/>
    <property type="match status" value="1"/>
</dbReference>
<protein>
    <recommendedName>
        <fullName evidence="10">ABC transporter ATP-binding protein</fullName>
    </recommendedName>
</protein>
<keyword evidence="7" id="KW-1278">Translocase</keyword>
<proteinExistence type="inferred from homology"/>
<keyword evidence="3 10" id="KW-0813">Transport</keyword>
<keyword evidence="13" id="KW-1185">Reference proteome</keyword>
<feature type="domain" description="ABC transporter" evidence="11">
    <location>
        <begin position="8"/>
        <end position="245"/>
    </location>
</feature>
<comment type="subcellular location">
    <subcellularLocation>
        <location evidence="1 10">Cell membrane</location>
        <topology evidence="1 10">Peripheral membrane protein</topology>
    </subcellularLocation>
</comment>
<dbReference type="SMART" id="SM00382">
    <property type="entry name" value="AAA"/>
    <property type="match status" value="1"/>
</dbReference>
<name>A0ABS8FY09_9FIRM</name>
<dbReference type="InterPro" id="IPR027417">
    <property type="entry name" value="P-loop_NTPase"/>
</dbReference>